<evidence type="ECO:0000259" key="1">
    <source>
        <dbReference type="Pfam" id="PF02538"/>
    </source>
</evidence>
<name>A0A556ANJ8_9BURK</name>
<dbReference type="GO" id="GO:0005829">
    <property type="term" value="C:cytosol"/>
    <property type="evidence" value="ECO:0007669"/>
    <property type="project" value="TreeGrafter"/>
</dbReference>
<accession>A0A556ANJ8</accession>
<dbReference type="AlphaFoldDB" id="A0A556ANJ8"/>
<sequence length="569" mass="60830">MPETSSSDHSIDPVTLEIWWSRLVAIADEAATTLLRTAFSTIVRESKDFATVLMNREGQSIAESTGGIPAFAGIIPRTAKAMLREYAPESWREGDVMITNNPWLATGHLPDMAIITPIFHQGRLVGFAGSAAHSPDVGGNGTAASRDLYEEGVCIPPMHLYRAGRRNEDMLKLFLNNVRVPGQVLGDLEAQVTANEVCRRRTLEFLADTGLDDLQALGHAVHVHSERAMRKAIAAIPDGRYESEIHADGIPGQPTRICCVIEIEGDNLTVDYTGSSPQVAAGINCTMNYTQAYSVYPLKCALDPRTRRNEGSYRPIRIVAPEGSILNARYPAAVSARHLSGHLLCCAIYQALAPAMPGNVLADSGSAPAMRIRFSGSTQTHARFAQLLFSSGGMGASLHGDGLSTTMFPTNSGAGSVEALEAVSPLLVRCKEYREDSGGAGRHRGGLGQRCEVQNLNRSPVQVVLLGDREHHRALGLAGGLAGASGAAMLGREGEPLSLKSRVSLPADETLTLLFAGGGGYGDPTERSRDDIRRDIALGFVSRAAAQRDYGFDEAADTAQPSTPHEILI</sequence>
<gene>
    <name evidence="2" type="ORF">FOZ76_12110</name>
</gene>
<organism evidence="2 3">
    <name type="scientific">Verticiella sediminum</name>
    <dbReference type="NCBI Taxonomy" id="1247510"/>
    <lineage>
        <taxon>Bacteria</taxon>
        <taxon>Pseudomonadati</taxon>
        <taxon>Pseudomonadota</taxon>
        <taxon>Betaproteobacteria</taxon>
        <taxon>Burkholderiales</taxon>
        <taxon>Alcaligenaceae</taxon>
        <taxon>Verticiella</taxon>
    </lineage>
</organism>
<dbReference type="RefSeq" id="WP_143948525.1">
    <property type="nucleotide sequence ID" value="NZ_BAABMB010000001.1"/>
</dbReference>
<dbReference type="Pfam" id="PF02538">
    <property type="entry name" value="Hydantoinase_B"/>
    <property type="match status" value="1"/>
</dbReference>
<dbReference type="PANTHER" id="PTHR11365:SF23">
    <property type="entry name" value="HYPOTHETICAL 5-OXOPROLINASE (EUROFUNG)-RELATED"/>
    <property type="match status" value="1"/>
</dbReference>
<reference evidence="2 3" key="1">
    <citation type="submission" date="2019-07" db="EMBL/GenBank/DDBJ databases">
        <title>Qingshengfaniella alkalisoli gen. nov., sp. nov., isolated from saline soil.</title>
        <authorList>
            <person name="Xu L."/>
            <person name="Huang X.-X."/>
            <person name="Sun J.-Q."/>
        </authorList>
    </citation>
    <scope>NUCLEOTIDE SEQUENCE [LARGE SCALE GENOMIC DNA]</scope>
    <source>
        <strain evidence="2 3">DSM 27279</strain>
    </source>
</reference>
<proteinExistence type="predicted"/>
<dbReference type="InterPro" id="IPR045079">
    <property type="entry name" value="Oxoprolinase-like"/>
</dbReference>
<evidence type="ECO:0000313" key="3">
    <source>
        <dbReference type="Proteomes" id="UP000318405"/>
    </source>
</evidence>
<dbReference type="Proteomes" id="UP000318405">
    <property type="component" value="Unassembled WGS sequence"/>
</dbReference>
<dbReference type="PANTHER" id="PTHR11365">
    <property type="entry name" value="5-OXOPROLINASE RELATED"/>
    <property type="match status" value="1"/>
</dbReference>
<keyword evidence="3" id="KW-1185">Reference proteome</keyword>
<dbReference type="OrthoDB" id="8612863at2"/>
<comment type="caution">
    <text evidence="2">The sequence shown here is derived from an EMBL/GenBank/DDBJ whole genome shotgun (WGS) entry which is preliminary data.</text>
</comment>
<evidence type="ECO:0000313" key="2">
    <source>
        <dbReference type="EMBL" id="TSH94464.1"/>
    </source>
</evidence>
<dbReference type="InterPro" id="IPR003692">
    <property type="entry name" value="Hydantoinase_B"/>
</dbReference>
<dbReference type="GO" id="GO:0006749">
    <property type="term" value="P:glutathione metabolic process"/>
    <property type="evidence" value="ECO:0007669"/>
    <property type="project" value="TreeGrafter"/>
</dbReference>
<feature type="domain" description="Hydantoinase B/oxoprolinase" evidence="1">
    <location>
        <begin position="12"/>
        <end position="524"/>
    </location>
</feature>
<dbReference type="EMBL" id="VLTJ01000024">
    <property type="protein sequence ID" value="TSH94464.1"/>
    <property type="molecule type" value="Genomic_DNA"/>
</dbReference>
<protein>
    <submittedName>
        <fullName evidence="2">Hydantoinase B/oxoprolinase family protein</fullName>
    </submittedName>
</protein>
<dbReference type="GO" id="GO:0017168">
    <property type="term" value="F:5-oxoprolinase (ATP-hydrolyzing) activity"/>
    <property type="evidence" value="ECO:0007669"/>
    <property type="project" value="TreeGrafter"/>
</dbReference>